<dbReference type="Pfam" id="PF09932">
    <property type="entry name" value="DUF2164"/>
    <property type="match status" value="1"/>
</dbReference>
<proteinExistence type="predicted"/>
<keyword evidence="2" id="KW-1185">Reference proteome</keyword>
<name>A0ABS8YEL4_9BACL</name>
<dbReference type="RefSeq" id="WP_233697187.1">
    <property type="nucleotide sequence ID" value="NZ_JAJNBZ010000010.1"/>
</dbReference>
<evidence type="ECO:0000313" key="1">
    <source>
        <dbReference type="EMBL" id="MCE5170448.1"/>
    </source>
</evidence>
<sequence>MIPIKLPREQKKELVEQIKSYFDERGEAMGDIAAEQTVDDMLAMLGPIIYNQALEDARKLLTERMMNLEDDLYALHKPINDRR</sequence>
<dbReference type="Proteomes" id="UP001199916">
    <property type="component" value="Unassembled WGS sequence"/>
</dbReference>
<gene>
    <name evidence="1" type="ORF">LQV63_14120</name>
</gene>
<protein>
    <submittedName>
        <fullName evidence="1">DUF2164 domain-containing protein</fullName>
    </submittedName>
</protein>
<reference evidence="1 2" key="1">
    <citation type="submission" date="2021-11" db="EMBL/GenBank/DDBJ databases">
        <title>Draft genome sequence of Paenibacillus profundus YoMME, a new Gram-positive bacteria with exoelectrogenic properties.</title>
        <authorList>
            <person name="Hubenova Y."/>
            <person name="Hubenova E."/>
            <person name="Manasiev Y."/>
            <person name="Peykov S."/>
            <person name="Mitov M."/>
        </authorList>
    </citation>
    <scope>NUCLEOTIDE SEQUENCE [LARGE SCALE GENOMIC DNA]</scope>
    <source>
        <strain evidence="1 2">YoMME</strain>
    </source>
</reference>
<accession>A0ABS8YEL4</accession>
<evidence type="ECO:0000313" key="2">
    <source>
        <dbReference type="Proteomes" id="UP001199916"/>
    </source>
</evidence>
<dbReference type="EMBL" id="JAJNBZ010000010">
    <property type="protein sequence ID" value="MCE5170448.1"/>
    <property type="molecule type" value="Genomic_DNA"/>
</dbReference>
<dbReference type="InterPro" id="IPR018680">
    <property type="entry name" value="DUF2164"/>
</dbReference>
<organism evidence="1 2">
    <name type="scientific">Paenibacillus profundus</name>
    <dbReference type="NCBI Taxonomy" id="1173085"/>
    <lineage>
        <taxon>Bacteria</taxon>
        <taxon>Bacillati</taxon>
        <taxon>Bacillota</taxon>
        <taxon>Bacilli</taxon>
        <taxon>Bacillales</taxon>
        <taxon>Paenibacillaceae</taxon>
        <taxon>Paenibacillus</taxon>
    </lineage>
</organism>
<comment type="caution">
    <text evidence="1">The sequence shown here is derived from an EMBL/GenBank/DDBJ whole genome shotgun (WGS) entry which is preliminary data.</text>
</comment>